<feature type="compositionally biased region" description="Polar residues" evidence="1">
    <location>
        <begin position="34"/>
        <end position="43"/>
    </location>
</feature>
<evidence type="ECO:0000259" key="3">
    <source>
        <dbReference type="Pfam" id="PF03713"/>
    </source>
</evidence>
<evidence type="ECO:0000313" key="5">
    <source>
        <dbReference type="Proteomes" id="UP000670527"/>
    </source>
</evidence>
<feature type="region of interest" description="Disordered" evidence="1">
    <location>
        <begin position="27"/>
        <end position="52"/>
    </location>
</feature>
<dbReference type="Gene3D" id="1.20.1260.10">
    <property type="match status" value="2"/>
</dbReference>
<dbReference type="PROSITE" id="PS51257">
    <property type="entry name" value="PROKAR_LIPOPROTEIN"/>
    <property type="match status" value="1"/>
</dbReference>
<feature type="domain" description="DUF305" evidence="3">
    <location>
        <begin position="83"/>
        <end position="227"/>
    </location>
</feature>
<dbReference type="PANTHER" id="PTHR36933">
    <property type="entry name" value="SLL0788 PROTEIN"/>
    <property type="match status" value="1"/>
</dbReference>
<dbReference type="Proteomes" id="UP000670527">
    <property type="component" value="Unassembled WGS sequence"/>
</dbReference>
<name>A0ABS3TEP4_9BACT</name>
<reference evidence="4 5" key="1">
    <citation type="submission" date="2021-03" db="EMBL/GenBank/DDBJ databases">
        <authorList>
            <person name="Kim M.K."/>
        </authorList>
    </citation>
    <scope>NUCLEOTIDE SEQUENCE [LARGE SCALE GENOMIC DNA]</scope>
    <source>
        <strain evidence="4 5">BT507</strain>
    </source>
</reference>
<feature type="signal peptide" evidence="2">
    <location>
        <begin position="1"/>
        <end position="23"/>
    </location>
</feature>
<proteinExistence type="predicted"/>
<feature type="chain" id="PRO_5045520642" evidence="2">
    <location>
        <begin position="24"/>
        <end position="236"/>
    </location>
</feature>
<gene>
    <name evidence="4" type="ORF">J4D97_15840</name>
</gene>
<accession>A0ABS3TEP4</accession>
<keyword evidence="5" id="KW-1185">Reference proteome</keyword>
<protein>
    <submittedName>
        <fullName evidence="4">DUF305 domain-containing protein</fullName>
    </submittedName>
</protein>
<dbReference type="PANTHER" id="PTHR36933:SF1">
    <property type="entry name" value="SLL0788 PROTEIN"/>
    <property type="match status" value="1"/>
</dbReference>
<dbReference type="EMBL" id="JAGETX010000009">
    <property type="protein sequence ID" value="MBO3272133.1"/>
    <property type="molecule type" value="Genomic_DNA"/>
</dbReference>
<evidence type="ECO:0000256" key="1">
    <source>
        <dbReference type="SAM" id="MobiDB-lite"/>
    </source>
</evidence>
<sequence>MKNILLSAKATVFALLTSSLVFTGCGDSTKNEDPTPQTQNDPQYASAEDKRKDEAFDQAIGDIISRMQREMSQIQANYTRDPDVDFARLTIKHHEAGIAIAEAELKYGKHDEAEKLAESSSRAQRNSARRLQEFLASHGTPEPASTEEFAAFKAEMDGAVSDMIQHMRSSPDTRDVDIDFAEVFKRHHQGIMKMSSIEIEFGDDDEVTDEAQMIIRSQGQEVIELSKFINKHGYPR</sequence>
<dbReference type="Pfam" id="PF03713">
    <property type="entry name" value="DUF305"/>
    <property type="match status" value="1"/>
</dbReference>
<dbReference type="InterPro" id="IPR005183">
    <property type="entry name" value="DUF305_CopM-like"/>
</dbReference>
<keyword evidence="2" id="KW-0732">Signal</keyword>
<dbReference type="RefSeq" id="WP_208308401.1">
    <property type="nucleotide sequence ID" value="NZ_JAGETX010000009.1"/>
</dbReference>
<comment type="caution">
    <text evidence="4">The sequence shown here is derived from an EMBL/GenBank/DDBJ whole genome shotgun (WGS) entry which is preliminary data.</text>
</comment>
<dbReference type="InterPro" id="IPR012347">
    <property type="entry name" value="Ferritin-like"/>
</dbReference>
<evidence type="ECO:0000256" key="2">
    <source>
        <dbReference type="SAM" id="SignalP"/>
    </source>
</evidence>
<evidence type="ECO:0000313" key="4">
    <source>
        <dbReference type="EMBL" id="MBO3272133.1"/>
    </source>
</evidence>
<organism evidence="4 5">
    <name type="scientific">Hymenobacter defluvii</name>
    <dbReference type="NCBI Taxonomy" id="2054411"/>
    <lineage>
        <taxon>Bacteria</taxon>
        <taxon>Pseudomonadati</taxon>
        <taxon>Bacteroidota</taxon>
        <taxon>Cytophagia</taxon>
        <taxon>Cytophagales</taxon>
        <taxon>Hymenobacteraceae</taxon>
        <taxon>Hymenobacter</taxon>
    </lineage>
</organism>